<keyword evidence="3" id="KW-0175">Coiled coil</keyword>
<dbReference type="InterPro" id="IPR009053">
    <property type="entry name" value="Prefoldin"/>
</dbReference>
<feature type="coiled-coil region" evidence="3">
    <location>
        <begin position="106"/>
        <end position="133"/>
    </location>
</feature>
<proteinExistence type="inferred from homology"/>
<feature type="coiled-coil region" evidence="3">
    <location>
        <begin position="17"/>
        <end position="44"/>
    </location>
</feature>
<comment type="similarity">
    <text evidence="1">Belongs to the prefoldin subunit alpha family.</text>
</comment>
<gene>
    <name evidence="4" type="ORF">BTJ68_10824</name>
</gene>
<evidence type="ECO:0000313" key="5">
    <source>
        <dbReference type="Proteomes" id="UP000194280"/>
    </source>
</evidence>
<dbReference type="PANTHER" id="PTHR12674:SF2">
    <property type="entry name" value="PREFOLDIN SUBUNIT 5"/>
    <property type="match status" value="1"/>
</dbReference>
<dbReference type="NCBIfam" id="TIGR00293">
    <property type="entry name" value="prefoldin subunit alpha"/>
    <property type="match status" value="1"/>
</dbReference>
<evidence type="ECO:0000313" key="4">
    <source>
        <dbReference type="EMBL" id="OTA27156.1"/>
    </source>
</evidence>
<dbReference type="GO" id="GO:0005737">
    <property type="term" value="C:cytoplasm"/>
    <property type="evidence" value="ECO:0007669"/>
    <property type="project" value="TreeGrafter"/>
</dbReference>
<dbReference type="InterPro" id="IPR011599">
    <property type="entry name" value="PFD_alpha_archaea"/>
</dbReference>
<sequence length="160" mass="17452">MAEGAKGQQIDLGALSAQQLSQVKKQLDEEVQHLTSSYQNLRTAQQKFRDCITSVKNGVAESVKDRTLLVPLTSSLYVPGQLADTKNVLVDVGTGFYVEKSTDDAQKFYNAKIDELGKNIKELENIVNGKANNLRVIEEVLRQKVLANQQQGGQASAGSS</sequence>
<evidence type="ECO:0000256" key="3">
    <source>
        <dbReference type="SAM" id="Coils"/>
    </source>
</evidence>
<dbReference type="InParanoid" id="A0A1Z5SZ53"/>
<dbReference type="PANTHER" id="PTHR12674">
    <property type="entry name" value="PREFOLDIN SUBUNIT 5"/>
    <property type="match status" value="1"/>
</dbReference>
<accession>A0A1Z5SZ53</accession>
<dbReference type="Gene3D" id="1.10.287.370">
    <property type="match status" value="1"/>
</dbReference>
<keyword evidence="2" id="KW-0143">Chaperone</keyword>
<name>A0A1Z5SZ53_HORWE</name>
<comment type="caution">
    <text evidence="4">The sequence shown here is derived from an EMBL/GenBank/DDBJ whole genome shotgun (WGS) entry which is preliminary data.</text>
</comment>
<dbReference type="STRING" id="1157616.A0A1Z5SZ53"/>
<dbReference type="FunCoup" id="A0A1Z5SZ53">
    <property type="interactions" value="1736"/>
</dbReference>
<dbReference type="Proteomes" id="UP000194280">
    <property type="component" value="Unassembled WGS sequence"/>
</dbReference>
<dbReference type="Pfam" id="PF02996">
    <property type="entry name" value="Prefoldin"/>
    <property type="match status" value="1"/>
</dbReference>
<dbReference type="FunFam" id="1.10.287.370:FF:000004">
    <property type="entry name" value="Probable prefoldin subunit 5"/>
    <property type="match status" value="1"/>
</dbReference>
<dbReference type="GO" id="GO:0006457">
    <property type="term" value="P:protein folding"/>
    <property type="evidence" value="ECO:0007669"/>
    <property type="project" value="InterPro"/>
</dbReference>
<dbReference type="VEuPathDB" id="FungiDB:BTJ68_10824"/>
<dbReference type="GO" id="GO:1990114">
    <property type="term" value="P:RNA polymerase II core complex assembly"/>
    <property type="evidence" value="ECO:0007669"/>
    <property type="project" value="TreeGrafter"/>
</dbReference>
<dbReference type="GO" id="GO:0051082">
    <property type="term" value="F:unfolded protein binding"/>
    <property type="evidence" value="ECO:0007669"/>
    <property type="project" value="InterPro"/>
</dbReference>
<organism evidence="4 5">
    <name type="scientific">Hortaea werneckii EXF-2000</name>
    <dbReference type="NCBI Taxonomy" id="1157616"/>
    <lineage>
        <taxon>Eukaryota</taxon>
        <taxon>Fungi</taxon>
        <taxon>Dikarya</taxon>
        <taxon>Ascomycota</taxon>
        <taxon>Pezizomycotina</taxon>
        <taxon>Dothideomycetes</taxon>
        <taxon>Dothideomycetidae</taxon>
        <taxon>Mycosphaerellales</taxon>
        <taxon>Teratosphaeriaceae</taxon>
        <taxon>Hortaea</taxon>
    </lineage>
</organism>
<evidence type="ECO:0000256" key="1">
    <source>
        <dbReference type="ARBA" id="ARBA00010048"/>
    </source>
</evidence>
<dbReference type="CDD" id="cd23157">
    <property type="entry name" value="Prefoldin_5"/>
    <property type="match status" value="1"/>
</dbReference>
<dbReference type="GO" id="GO:1990115">
    <property type="term" value="P:RNA polymerase III assembly"/>
    <property type="evidence" value="ECO:0007669"/>
    <property type="project" value="TreeGrafter"/>
</dbReference>
<dbReference type="GO" id="GO:1990113">
    <property type="term" value="P:RNA polymerase I assembly"/>
    <property type="evidence" value="ECO:0007669"/>
    <property type="project" value="TreeGrafter"/>
</dbReference>
<dbReference type="EMBL" id="MUNK01000181">
    <property type="protein sequence ID" value="OTA27156.1"/>
    <property type="molecule type" value="Genomic_DNA"/>
</dbReference>
<dbReference type="InterPro" id="IPR004127">
    <property type="entry name" value="Prefoldin_subunit_alpha"/>
</dbReference>
<dbReference type="SUPFAM" id="SSF46579">
    <property type="entry name" value="Prefoldin"/>
    <property type="match status" value="1"/>
</dbReference>
<evidence type="ECO:0008006" key="6">
    <source>
        <dbReference type="Google" id="ProtNLM"/>
    </source>
</evidence>
<reference evidence="4 5" key="1">
    <citation type="submission" date="2017-01" db="EMBL/GenBank/DDBJ databases">
        <title>The recent genome duplication of the halophilic yeast Hortaea werneckii: insights from long-read sequencing.</title>
        <authorList>
            <person name="Sinha S."/>
            <person name="Flibotte S."/>
            <person name="Neira M."/>
            <person name="Lenassi M."/>
            <person name="Gostincar C."/>
            <person name="Stajich J.E."/>
            <person name="Nislow C.E."/>
        </authorList>
    </citation>
    <scope>NUCLEOTIDE SEQUENCE [LARGE SCALE GENOMIC DNA]</scope>
    <source>
        <strain evidence="4 5">EXF-2000</strain>
    </source>
</reference>
<dbReference type="OrthoDB" id="10267474at2759"/>
<dbReference type="GO" id="GO:0016272">
    <property type="term" value="C:prefoldin complex"/>
    <property type="evidence" value="ECO:0007669"/>
    <property type="project" value="InterPro"/>
</dbReference>
<evidence type="ECO:0000256" key="2">
    <source>
        <dbReference type="ARBA" id="ARBA00023186"/>
    </source>
</evidence>
<keyword evidence="5" id="KW-1185">Reference proteome</keyword>
<dbReference type="AlphaFoldDB" id="A0A1Z5SZ53"/>
<protein>
    <recommendedName>
        <fullName evidence="6">Prefoldin subunit 5</fullName>
    </recommendedName>
</protein>